<keyword evidence="3" id="KW-1185">Reference proteome</keyword>
<protein>
    <submittedName>
        <fullName evidence="2">Uncharacterized protein</fullName>
    </submittedName>
</protein>
<accession>A0AAV1RH66</accession>
<evidence type="ECO:0000313" key="3">
    <source>
        <dbReference type="Proteomes" id="UP001314170"/>
    </source>
</evidence>
<dbReference type="Proteomes" id="UP001314170">
    <property type="component" value="Unassembled WGS sequence"/>
</dbReference>
<dbReference type="AlphaFoldDB" id="A0AAV1RH66"/>
<feature type="region of interest" description="Disordered" evidence="1">
    <location>
        <begin position="1"/>
        <end position="54"/>
    </location>
</feature>
<evidence type="ECO:0000256" key="1">
    <source>
        <dbReference type="SAM" id="MobiDB-lite"/>
    </source>
</evidence>
<evidence type="ECO:0000313" key="2">
    <source>
        <dbReference type="EMBL" id="CAK7336075.1"/>
    </source>
</evidence>
<sequence>MRRNKILRSAVSRDNPPFGAARPSTHDQENCPKRDDDDDVDEDGVAKTTDTQAIFSNHPGQGMYMAKSTDTTFEFEVFNDMLS</sequence>
<name>A0AAV1RH66_9ROSI</name>
<feature type="compositionally biased region" description="Basic and acidic residues" evidence="1">
    <location>
        <begin position="24"/>
        <end position="35"/>
    </location>
</feature>
<organism evidence="2 3">
    <name type="scientific">Dovyalis caffra</name>
    <dbReference type="NCBI Taxonomy" id="77055"/>
    <lineage>
        <taxon>Eukaryota</taxon>
        <taxon>Viridiplantae</taxon>
        <taxon>Streptophyta</taxon>
        <taxon>Embryophyta</taxon>
        <taxon>Tracheophyta</taxon>
        <taxon>Spermatophyta</taxon>
        <taxon>Magnoliopsida</taxon>
        <taxon>eudicotyledons</taxon>
        <taxon>Gunneridae</taxon>
        <taxon>Pentapetalae</taxon>
        <taxon>rosids</taxon>
        <taxon>fabids</taxon>
        <taxon>Malpighiales</taxon>
        <taxon>Salicaceae</taxon>
        <taxon>Flacourtieae</taxon>
        <taxon>Dovyalis</taxon>
    </lineage>
</organism>
<proteinExistence type="predicted"/>
<reference evidence="2 3" key="1">
    <citation type="submission" date="2024-01" db="EMBL/GenBank/DDBJ databases">
        <authorList>
            <person name="Waweru B."/>
        </authorList>
    </citation>
    <scope>NUCLEOTIDE SEQUENCE [LARGE SCALE GENOMIC DNA]</scope>
</reference>
<comment type="caution">
    <text evidence="2">The sequence shown here is derived from an EMBL/GenBank/DDBJ whole genome shotgun (WGS) entry which is preliminary data.</text>
</comment>
<gene>
    <name evidence="2" type="ORF">DCAF_LOCUS11080</name>
</gene>
<dbReference type="EMBL" id="CAWUPB010000994">
    <property type="protein sequence ID" value="CAK7336075.1"/>
    <property type="molecule type" value="Genomic_DNA"/>
</dbReference>